<evidence type="ECO:0000313" key="2">
    <source>
        <dbReference type="EMBL" id="PIL42372.1"/>
    </source>
</evidence>
<dbReference type="Proteomes" id="UP000230390">
    <property type="component" value="Unassembled WGS sequence"/>
</dbReference>
<dbReference type="GO" id="GO:0006313">
    <property type="term" value="P:DNA transposition"/>
    <property type="evidence" value="ECO:0007669"/>
    <property type="project" value="InterPro"/>
</dbReference>
<reference evidence="2 3" key="1">
    <citation type="submission" date="2017-10" db="EMBL/GenBank/DDBJ databases">
        <title>Massilia psychrophilum sp. nov., a novel purple-pigmented bacterium isolated from Tianshan glacier, Xinjiang Municipality, China.</title>
        <authorList>
            <person name="Wang H."/>
        </authorList>
    </citation>
    <scope>NUCLEOTIDE SEQUENCE [LARGE SCALE GENOMIC DNA]</scope>
    <source>
        <strain evidence="2 3">JCM 30074</strain>
    </source>
</reference>
<organism evidence="2 3">
    <name type="scientific">Massilia eurypsychrophila</name>
    <dbReference type="NCBI Taxonomy" id="1485217"/>
    <lineage>
        <taxon>Bacteria</taxon>
        <taxon>Pseudomonadati</taxon>
        <taxon>Pseudomonadota</taxon>
        <taxon>Betaproteobacteria</taxon>
        <taxon>Burkholderiales</taxon>
        <taxon>Oxalobacteraceae</taxon>
        <taxon>Telluria group</taxon>
        <taxon>Massilia</taxon>
    </lineage>
</organism>
<evidence type="ECO:0000259" key="1">
    <source>
        <dbReference type="SMART" id="SM01321"/>
    </source>
</evidence>
<keyword evidence="3" id="KW-1185">Reference proteome</keyword>
<dbReference type="PANTHER" id="PTHR34322:SF2">
    <property type="entry name" value="TRANSPOSASE IS200-LIKE DOMAIN-CONTAINING PROTEIN"/>
    <property type="match status" value="1"/>
</dbReference>
<protein>
    <submittedName>
        <fullName evidence="2">Addiction module toxin RelE</fullName>
    </submittedName>
</protein>
<gene>
    <name evidence="2" type="ORF">CR105_24625</name>
</gene>
<dbReference type="Gene3D" id="3.30.70.1290">
    <property type="entry name" value="Transposase IS200-like"/>
    <property type="match status" value="1"/>
</dbReference>
<dbReference type="GO" id="GO:0004803">
    <property type="term" value="F:transposase activity"/>
    <property type="evidence" value="ECO:0007669"/>
    <property type="project" value="InterPro"/>
</dbReference>
<dbReference type="InterPro" id="IPR002686">
    <property type="entry name" value="Transposase_17"/>
</dbReference>
<feature type="domain" description="Transposase IS200-like" evidence="1">
    <location>
        <begin position="9"/>
        <end position="123"/>
    </location>
</feature>
<dbReference type="InterPro" id="IPR036515">
    <property type="entry name" value="Transposase_17_sf"/>
</dbReference>
<dbReference type="RefSeq" id="WP_099793193.1">
    <property type="nucleotide sequence ID" value="NZ_JBHLYV010000013.1"/>
</dbReference>
<sequence>MTRPLRIELPGALYHITSRGNRLNPIYRDDTDRHIWLEVLALVCDRFHFVVHAYCQMTNHYHVMLETVEGNLAQGMRQLNGIYSQRFNRRHVQVGHVFQGRYHAVLVQKESHLLELARYVALNPVRAGIVGRPDEWRWSSYHSMLDSSRAPIWLETAWLLGQFGHGKEAADAFAHFVFAGVGVESPLRRTRFQLLLGDDDFSASHREPRSRAALVAVSKPQRRITALTLAQYEAKFPLRDAAMARAYRSTAFTMAEIGVHFGVSAKTVSRAVRLFEGARQE</sequence>
<dbReference type="EMBL" id="PDOC01000028">
    <property type="protein sequence ID" value="PIL42372.1"/>
    <property type="molecule type" value="Genomic_DNA"/>
</dbReference>
<dbReference type="GO" id="GO:0003677">
    <property type="term" value="F:DNA binding"/>
    <property type="evidence" value="ECO:0007669"/>
    <property type="project" value="InterPro"/>
</dbReference>
<dbReference type="AlphaFoldDB" id="A0A2G8T8N8"/>
<dbReference type="Pfam" id="PF01797">
    <property type="entry name" value="Y1_Tnp"/>
    <property type="match status" value="1"/>
</dbReference>
<name>A0A2G8T8N8_9BURK</name>
<proteinExistence type="predicted"/>
<dbReference type="PANTHER" id="PTHR34322">
    <property type="entry name" value="TRANSPOSASE, Y1_TNP DOMAIN-CONTAINING"/>
    <property type="match status" value="1"/>
</dbReference>
<comment type="caution">
    <text evidence="2">The sequence shown here is derived from an EMBL/GenBank/DDBJ whole genome shotgun (WGS) entry which is preliminary data.</text>
</comment>
<dbReference type="SMART" id="SM01321">
    <property type="entry name" value="Y1_Tnp"/>
    <property type="match status" value="1"/>
</dbReference>
<dbReference type="SUPFAM" id="SSF143422">
    <property type="entry name" value="Transposase IS200-like"/>
    <property type="match status" value="1"/>
</dbReference>
<evidence type="ECO:0000313" key="3">
    <source>
        <dbReference type="Proteomes" id="UP000230390"/>
    </source>
</evidence>
<accession>A0A2G8T8N8</accession>
<dbReference type="OrthoDB" id="9814067at2"/>